<dbReference type="Proteomes" id="UP000520198">
    <property type="component" value="Unassembled WGS sequence"/>
</dbReference>
<dbReference type="PROSITE" id="PS51186">
    <property type="entry name" value="GNAT"/>
    <property type="match status" value="1"/>
</dbReference>
<name>A0A7Y6Q9T8_9HYPH</name>
<dbReference type="InterPro" id="IPR000182">
    <property type="entry name" value="GNAT_dom"/>
</dbReference>
<protein>
    <submittedName>
        <fullName evidence="4">GNAT family N-acetyltransferase</fullName>
    </submittedName>
</protein>
<dbReference type="PANTHER" id="PTHR43877:SF2">
    <property type="entry name" value="AMINOALKYLPHOSPHONATE N-ACETYLTRANSFERASE-RELATED"/>
    <property type="match status" value="1"/>
</dbReference>
<proteinExistence type="predicted"/>
<dbReference type="AlphaFoldDB" id="A0A7Y6Q9T8"/>
<keyword evidence="1 4" id="KW-0808">Transferase</keyword>
<dbReference type="PRINTS" id="PR01754">
    <property type="entry name" value="SACTRNSFRASE"/>
</dbReference>
<accession>A0A7Y6Q9T8</accession>
<keyword evidence="5" id="KW-1185">Reference proteome</keyword>
<evidence type="ECO:0000259" key="3">
    <source>
        <dbReference type="PROSITE" id="PS51186"/>
    </source>
</evidence>
<dbReference type="Gene3D" id="3.40.630.30">
    <property type="match status" value="1"/>
</dbReference>
<evidence type="ECO:0000313" key="5">
    <source>
        <dbReference type="Proteomes" id="UP000520198"/>
    </source>
</evidence>
<keyword evidence="2" id="KW-0012">Acyltransferase</keyword>
<dbReference type="InterPro" id="IPR050832">
    <property type="entry name" value="Bact_Acetyltransf"/>
</dbReference>
<gene>
    <name evidence="4" type="ORF">HT585_22390</name>
</gene>
<dbReference type="Pfam" id="PF00583">
    <property type="entry name" value="Acetyltransf_1"/>
    <property type="match status" value="1"/>
</dbReference>
<comment type="caution">
    <text evidence="4">The sequence shown here is derived from an EMBL/GenBank/DDBJ whole genome shotgun (WGS) entry which is preliminary data.</text>
</comment>
<sequence>MAARMIIEPADGRFVSDFEACDFSFEVTAEAVPPFDGPGLSGTMPVDAYRKTYDADPVELLEAAAESDAALFVARAEGRMLGYIALSIGWNGYAEIDDIAVDASARRSGVAVAMMDKAVNWAREHSLAGLRLETQSNNVAACRFYARYGFELAGYDRHLYTALNPGTREVALYWYLRFDAD</sequence>
<dbReference type="EMBL" id="JABWDU010000006">
    <property type="protein sequence ID" value="NVD41621.1"/>
    <property type="molecule type" value="Genomic_DNA"/>
</dbReference>
<organism evidence="4 5">
    <name type="scientific">Ensifer oleiphilus</name>
    <dbReference type="NCBI Taxonomy" id="2742698"/>
    <lineage>
        <taxon>Bacteria</taxon>
        <taxon>Pseudomonadati</taxon>
        <taxon>Pseudomonadota</taxon>
        <taxon>Alphaproteobacteria</taxon>
        <taxon>Hyphomicrobiales</taxon>
        <taxon>Rhizobiaceae</taxon>
        <taxon>Sinorhizobium/Ensifer group</taxon>
        <taxon>Ensifer</taxon>
    </lineage>
</organism>
<dbReference type="InterPro" id="IPR016181">
    <property type="entry name" value="Acyl_CoA_acyltransferase"/>
</dbReference>
<dbReference type="InterPro" id="IPR008125">
    <property type="entry name" value="Streptothricin_AcTrfase"/>
</dbReference>
<feature type="domain" description="N-acetyltransferase" evidence="3">
    <location>
        <begin position="5"/>
        <end position="179"/>
    </location>
</feature>
<evidence type="ECO:0000256" key="1">
    <source>
        <dbReference type="ARBA" id="ARBA00022679"/>
    </source>
</evidence>
<reference evidence="4 5" key="1">
    <citation type="submission" date="2020-06" db="EMBL/GenBank/DDBJ databases">
        <authorList>
            <person name="Grouzdev D.S."/>
        </authorList>
    </citation>
    <scope>NUCLEOTIDE SEQUENCE [LARGE SCALE GENOMIC DNA]</scope>
    <source>
        <strain evidence="4 5">HO-A22</strain>
    </source>
</reference>
<evidence type="ECO:0000256" key="2">
    <source>
        <dbReference type="ARBA" id="ARBA00023315"/>
    </source>
</evidence>
<dbReference type="GO" id="GO:0016747">
    <property type="term" value="F:acyltransferase activity, transferring groups other than amino-acyl groups"/>
    <property type="evidence" value="ECO:0007669"/>
    <property type="project" value="InterPro"/>
</dbReference>
<dbReference type="SUPFAM" id="SSF55729">
    <property type="entry name" value="Acyl-CoA N-acyltransferases (Nat)"/>
    <property type="match status" value="1"/>
</dbReference>
<dbReference type="CDD" id="cd04301">
    <property type="entry name" value="NAT_SF"/>
    <property type="match status" value="1"/>
</dbReference>
<dbReference type="PANTHER" id="PTHR43877">
    <property type="entry name" value="AMINOALKYLPHOSPHONATE N-ACETYLTRANSFERASE-RELATED-RELATED"/>
    <property type="match status" value="1"/>
</dbReference>
<evidence type="ECO:0000313" key="4">
    <source>
        <dbReference type="EMBL" id="NVD41621.1"/>
    </source>
</evidence>